<dbReference type="Proteomes" id="UP000198618">
    <property type="component" value="Unassembled WGS sequence"/>
</dbReference>
<proteinExistence type="predicted"/>
<reference evidence="1 2" key="1">
    <citation type="submission" date="2016-10" db="EMBL/GenBank/DDBJ databases">
        <authorList>
            <person name="de Groot N.N."/>
        </authorList>
    </citation>
    <scope>NUCLEOTIDE SEQUENCE [LARGE SCALE GENOMIC DNA]</scope>
    <source>
        <strain evidence="1 2">IBRC-M 10780</strain>
    </source>
</reference>
<accession>A0A1I0GGR6</accession>
<name>A0A1I0GGR6_9BACI</name>
<organism evidence="1 2">
    <name type="scientific">Oceanobacillus limi</name>
    <dbReference type="NCBI Taxonomy" id="930131"/>
    <lineage>
        <taxon>Bacteria</taxon>
        <taxon>Bacillati</taxon>
        <taxon>Bacillota</taxon>
        <taxon>Bacilli</taxon>
        <taxon>Bacillales</taxon>
        <taxon>Bacillaceae</taxon>
        <taxon>Oceanobacillus</taxon>
    </lineage>
</organism>
<evidence type="ECO:0000313" key="1">
    <source>
        <dbReference type="EMBL" id="SET69318.1"/>
    </source>
</evidence>
<dbReference type="OrthoDB" id="3333873at2"/>
<keyword evidence="2" id="KW-1185">Reference proteome</keyword>
<evidence type="ECO:0000313" key="2">
    <source>
        <dbReference type="Proteomes" id="UP000198618"/>
    </source>
</evidence>
<protein>
    <recommendedName>
        <fullName evidence="3">Virus ReqiPepy6 Gp37-like protein</fullName>
    </recommendedName>
</protein>
<gene>
    <name evidence="1" type="ORF">SAMN05216389_12116</name>
</gene>
<dbReference type="RefSeq" id="WP_090872044.1">
    <property type="nucleotide sequence ID" value="NZ_FOHE01000021.1"/>
</dbReference>
<dbReference type="STRING" id="930131.SAMN05216389_12116"/>
<sequence>MQKISRQGYSKETVKNALHAVYQPRNIRFKYNLLDKDNNYIRTLSNVLSGEVSCNSNANIKRTAVFRLEDDNSINYLSDRIQPFFEIKMFDGKYISFPLGIFLLSSPTRIEKDNLIIRDIEAYDGLIILKEDKFSERYVIEKGTNYIDAVKNILTSAGITKWNIDYTDKKIDKRIEFEPGKEKLFAINQLLRQINYNGIKVDVNGYYTSSYYRSPSQRSAEYTYIDDKISVTLPGMEEELDLVAVPNQFVVVRTNGEQEPLRSSYTNDSIDSPTSTVNRGRVITDHREINDIADQEALNGYVRRIANESSQIYGKIKFETALMPMHDIDDVINIEYSKLGVKAKYAETSWKLPLKTGGRMVHQLRRVIDI</sequence>
<dbReference type="EMBL" id="FOHE01000021">
    <property type="protein sequence ID" value="SET69318.1"/>
    <property type="molecule type" value="Genomic_DNA"/>
</dbReference>
<evidence type="ECO:0008006" key="3">
    <source>
        <dbReference type="Google" id="ProtNLM"/>
    </source>
</evidence>
<dbReference type="AlphaFoldDB" id="A0A1I0GGR6"/>